<dbReference type="RefSeq" id="WP_231901938.1">
    <property type="nucleotide sequence ID" value="NZ_AP017372.2"/>
</dbReference>
<reference evidence="1" key="1">
    <citation type="submission" date="2016-02" db="EMBL/GenBank/DDBJ databases">
        <title>Halorhodospira halochloris DSM-1059 complete genome, version 2.</title>
        <authorList>
            <person name="Tsukatani Y."/>
        </authorList>
    </citation>
    <scope>NUCLEOTIDE SEQUENCE</scope>
    <source>
        <strain evidence="1">DSM 1059</strain>
    </source>
</reference>
<name>A0A120N043_HALHR</name>
<organism evidence="1 2">
    <name type="scientific">Halorhodospira halochloris</name>
    <name type="common">Ectothiorhodospira halochloris</name>
    <dbReference type="NCBI Taxonomy" id="1052"/>
    <lineage>
        <taxon>Bacteria</taxon>
        <taxon>Pseudomonadati</taxon>
        <taxon>Pseudomonadota</taxon>
        <taxon>Gammaproteobacteria</taxon>
        <taxon>Chromatiales</taxon>
        <taxon>Ectothiorhodospiraceae</taxon>
        <taxon>Halorhodospira</taxon>
    </lineage>
</organism>
<proteinExistence type="predicted"/>
<evidence type="ECO:0000313" key="1">
    <source>
        <dbReference type="EMBL" id="BAU58733.1"/>
    </source>
</evidence>
<dbReference type="Proteomes" id="UP000218890">
    <property type="component" value="Chromosome"/>
</dbReference>
<protein>
    <submittedName>
        <fullName evidence="1">Ync</fullName>
    </submittedName>
</protein>
<dbReference type="EMBL" id="AP017372">
    <property type="protein sequence ID" value="BAU58733.1"/>
    <property type="molecule type" value="Genomic_DNA"/>
</dbReference>
<sequence>MTKTPVTLNELLLTRKKVVTDIQSRLGEDAKRFLVSLHDGAPDFDIIDRPQAANLPAVRWKILNIKKLMTENPEKHAEQLTQLEELLG</sequence>
<accession>A0A120N043</accession>
<keyword evidence="2" id="KW-1185">Reference proteome</keyword>
<evidence type="ECO:0000313" key="2">
    <source>
        <dbReference type="Proteomes" id="UP000218890"/>
    </source>
</evidence>
<gene>
    <name evidence="1" type="ORF">HH1059_20280</name>
</gene>
<dbReference type="KEGG" id="hhk:HH1059_20280"/>
<dbReference type="AlphaFoldDB" id="A0A120N043"/>